<dbReference type="GO" id="GO:0043565">
    <property type="term" value="F:sequence-specific DNA binding"/>
    <property type="evidence" value="ECO:0007669"/>
    <property type="project" value="InterPro"/>
</dbReference>
<dbReference type="SUPFAM" id="SSF47769">
    <property type="entry name" value="SAM/Pointed domain"/>
    <property type="match status" value="1"/>
</dbReference>
<dbReference type="SUPFAM" id="SSF46785">
    <property type="entry name" value="Winged helix' DNA-binding domain"/>
    <property type="match status" value="1"/>
</dbReference>
<dbReference type="CDD" id="cd08203">
    <property type="entry name" value="SAM_PNT"/>
    <property type="match status" value="1"/>
</dbReference>
<dbReference type="PROSITE" id="PS51433">
    <property type="entry name" value="PNT"/>
    <property type="match status" value="1"/>
</dbReference>
<dbReference type="PROSITE" id="PS00345">
    <property type="entry name" value="ETS_DOMAIN_1"/>
    <property type="match status" value="1"/>
</dbReference>
<evidence type="ECO:0000256" key="4">
    <source>
        <dbReference type="SAM" id="MobiDB-lite"/>
    </source>
</evidence>
<comment type="subcellular location">
    <subcellularLocation>
        <location evidence="3">Nucleus</location>
    </subcellularLocation>
</comment>
<dbReference type="EMBL" id="HACA01000866">
    <property type="protein sequence ID" value="CDW18227.1"/>
    <property type="molecule type" value="Transcribed_RNA"/>
</dbReference>
<feature type="region of interest" description="Disordered" evidence="4">
    <location>
        <begin position="234"/>
        <end position="473"/>
    </location>
</feature>
<dbReference type="InterPro" id="IPR003118">
    <property type="entry name" value="Pointed_dom"/>
</dbReference>
<dbReference type="PRINTS" id="PR00454">
    <property type="entry name" value="ETSDOMAIN"/>
</dbReference>
<dbReference type="InterPro" id="IPR046328">
    <property type="entry name" value="ETS_fam"/>
</dbReference>
<feature type="compositionally biased region" description="Polar residues" evidence="4">
    <location>
        <begin position="384"/>
        <end position="393"/>
    </location>
</feature>
<reference evidence="7" key="1">
    <citation type="submission" date="2014-05" db="EMBL/GenBank/DDBJ databases">
        <authorList>
            <person name="Chronopoulou M."/>
        </authorList>
    </citation>
    <scope>NUCLEOTIDE SEQUENCE</scope>
    <source>
        <tissue evidence="7">Whole organism</tissue>
    </source>
</reference>
<dbReference type="InterPro" id="IPR000418">
    <property type="entry name" value="Ets_dom"/>
</dbReference>
<dbReference type="InterPro" id="IPR036390">
    <property type="entry name" value="WH_DNA-bd_sf"/>
</dbReference>
<dbReference type="GO" id="GO:0000981">
    <property type="term" value="F:DNA-binding transcription factor activity, RNA polymerase II-specific"/>
    <property type="evidence" value="ECO:0007669"/>
    <property type="project" value="TreeGrafter"/>
</dbReference>
<feature type="domain" description="PNT" evidence="6">
    <location>
        <begin position="118"/>
        <end position="207"/>
    </location>
</feature>
<feature type="domain" description="ETS" evidence="5">
    <location>
        <begin position="490"/>
        <end position="570"/>
    </location>
</feature>
<dbReference type="Gene3D" id="1.10.10.10">
    <property type="entry name" value="Winged helix-like DNA-binding domain superfamily/Winged helix DNA-binding domain"/>
    <property type="match status" value="1"/>
</dbReference>
<accession>A0A0K2SXX9</accession>
<dbReference type="GO" id="GO:0005634">
    <property type="term" value="C:nucleus"/>
    <property type="evidence" value="ECO:0007669"/>
    <property type="project" value="UniProtKB-SubCell"/>
</dbReference>
<dbReference type="Pfam" id="PF00178">
    <property type="entry name" value="Ets"/>
    <property type="match status" value="1"/>
</dbReference>
<dbReference type="Gene3D" id="1.10.150.50">
    <property type="entry name" value="Transcription Factor, Ets-1"/>
    <property type="match status" value="1"/>
</dbReference>
<dbReference type="SMART" id="SM00413">
    <property type="entry name" value="ETS"/>
    <property type="match status" value="1"/>
</dbReference>
<dbReference type="GO" id="GO:0030154">
    <property type="term" value="P:cell differentiation"/>
    <property type="evidence" value="ECO:0007669"/>
    <property type="project" value="TreeGrafter"/>
</dbReference>
<gene>
    <name evidence="7" type="primary">Ets1</name>
</gene>
<dbReference type="AlphaFoldDB" id="A0A0K2SXX9"/>
<evidence type="ECO:0000256" key="1">
    <source>
        <dbReference type="ARBA" id="ARBA00005562"/>
    </source>
</evidence>
<name>A0A0K2SXX9_LEPSM</name>
<keyword evidence="3" id="KW-0539">Nucleus</keyword>
<dbReference type="InterPro" id="IPR013761">
    <property type="entry name" value="SAM/pointed_sf"/>
</dbReference>
<sequence length="599" mass="66844">MVGMTSYSEWESPSSLYTNLDHHKQIMTSCAPYPSSCTGPPSTASSSSKGRKVNFNLTIEIKQEPDDACVPTGPPSFSDMSDGESLAADPLPTTPGGQPQVPPLTPGTNKKVVDALRLTYATWFEKSLQSDIPTDPRDWTKEHVSDWLKWTMIEFSLCMESNEKLIKEFEITGKELCSLQKSEFFRRAPGCVGDILYEHLNQLKQDAEKDKLTTLQSVAPTSSNQEVLTNLSSQIQPNPHHHQSHHHPPSSIFSSDENDNSNQGGGGSDFKPPMSNNNSYDSSPQQQPPSQHHQHQYSSYDPYMTPESHYDPSHQHHQQQNSYFNPSGYDDMFYHNHHTQSYSQPRYHHEHHQHHPSMYDQQYMPPPQLTPAPPPPVSSHDPSNRWSFPSSSPGLAMDDGCSISNPRSSPAPSSVVSNNGVNNSSVVTYPQSLNGSSSPPISQSSSTNTSSNTNSNSSPVNLGPGLLTYNNNRNGDNCSGPLVTPSGGPIQLWQFLLELLSDKSAQSCISWTGDGWEFKMADPDEVARRWGNRKNKPKMNYEKLSRGLRYYYDKNIICKTAGKRYVYRFVCDLRSLLGYNPEEFFAMMGITPQKASEDE</sequence>
<dbReference type="PANTHER" id="PTHR11849:SF209">
    <property type="entry name" value="ETS TRANSLOCATION VARIANT 2"/>
    <property type="match status" value="1"/>
</dbReference>
<feature type="compositionally biased region" description="Low complexity" evidence="4">
    <location>
        <begin position="402"/>
        <end position="461"/>
    </location>
</feature>
<comment type="similarity">
    <text evidence="1 3">Belongs to the ETS family.</text>
</comment>
<proteinExistence type="inferred from homology"/>
<keyword evidence="2 3" id="KW-0238">DNA-binding</keyword>
<feature type="compositionally biased region" description="Basic residues" evidence="4">
    <location>
        <begin position="346"/>
        <end position="355"/>
    </location>
</feature>
<dbReference type="PROSITE" id="PS50061">
    <property type="entry name" value="ETS_DOMAIN_3"/>
    <property type="match status" value="1"/>
</dbReference>
<evidence type="ECO:0000313" key="7">
    <source>
        <dbReference type="EMBL" id="CDW18227.1"/>
    </source>
</evidence>
<dbReference type="PROSITE" id="PS00346">
    <property type="entry name" value="ETS_DOMAIN_2"/>
    <property type="match status" value="1"/>
</dbReference>
<dbReference type="FunFam" id="1.10.10.10:FF:001050">
    <property type="entry name" value="Predicted protein"/>
    <property type="match status" value="1"/>
</dbReference>
<feature type="compositionally biased region" description="Basic residues" evidence="4">
    <location>
        <begin position="239"/>
        <end position="248"/>
    </location>
</feature>
<feature type="region of interest" description="Disordered" evidence="4">
    <location>
        <begin position="63"/>
        <end position="108"/>
    </location>
</feature>
<dbReference type="SMART" id="SM00251">
    <property type="entry name" value="SAM_PNT"/>
    <property type="match status" value="1"/>
</dbReference>
<dbReference type="OrthoDB" id="10067219at2759"/>
<evidence type="ECO:0000259" key="5">
    <source>
        <dbReference type="PROSITE" id="PS50061"/>
    </source>
</evidence>
<feature type="compositionally biased region" description="Pro residues" evidence="4">
    <location>
        <begin position="364"/>
        <end position="377"/>
    </location>
</feature>
<feature type="compositionally biased region" description="Low complexity" evidence="4">
    <location>
        <begin position="90"/>
        <end position="99"/>
    </location>
</feature>
<feature type="compositionally biased region" description="Low complexity" evidence="4">
    <location>
        <begin position="279"/>
        <end position="303"/>
    </location>
</feature>
<protein>
    <submittedName>
        <fullName evidence="7">Vets erythroblastosis virus E26 oncogene homolog 1 (Avian) [Jaculus jaculus]</fullName>
    </submittedName>
</protein>
<organism evidence="7">
    <name type="scientific">Lepeophtheirus salmonis</name>
    <name type="common">Salmon louse</name>
    <name type="synonym">Caligus salmonis</name>
    <dbReference type="NCBI Taxonomy" id="72036"/>
    <lineage>
        <taxon>Eukaryota</taxon>
        <taxon>Metazoa</taxon>
        <taxon>Ecdysozoa</taxon>
        <taxon>Arthropoda</taxon>
        <taxon>Crustacea</taxon>
        <taxon>Multicrustacea</taxon>
        <taxon>Hexanauplia</taxon>
        <taxon>Copepoda</taxon>
        <taxon>Siphonostomatoida</taxon>
        <taxon>Caligidae</taxon>
        <taxon>Lepeophtheirus</taxon>
    </lineage>
</organism>
<evidence type="ECO:0000256" key="2">
    <source>
        <dbReference type="ARBA" id="ARBA00023125"/>
    </source>
</evidence>
<dbReference type="Pfam" id="PF02198">
    <property type="entry name" value="SAM_PNT"/>
    <property type="match status" value="1"/>
</dbReference>
<evidence type="ECO:0000256" key="3">
    <source>
        <dbReference type="RuleBase" id="RU004019"/>
    </source>
</evidence>
<dbReference type="InterPro" id="IPR036388">
    <property type="entry name" value="WH-like_DNA-bd_sf"/>
</dbReference>
<evidence type="ECO:0000259" key="6">
    <source>
        <dbReference type="PROSITE" id="PS51433"/>
    </source>
</evidence>
<dbReference type="FunFam" id="1.10.150.50:FF:000014">
    <property type="entry name" value="Protein c-ets-1 isoform 1"/>
    <property type="match status" value="1"/>
</dbReference>
<dbReference type="PANTHER" id="PTHR11849">
    <property type="entry name" value="ETS"/>
    <property type="match status" value="1"/>
</dbReference>